<dbReference type="InterPro" id="IPR036282">
    <property type="entry name" value="Glutathione-S-Trfase_C_sf"/>
</dbReference>
<dbReference type="GO" id="GO:0006749">
    <property type="term" value="P:glutathione metabolic process"/>
    <property type="evidence" value="ECO:0007669"/>
    <property type="project" value="TreeGrafter"/>
</dbReference>
<keyword evidence="4" id="KW-0413">Isomerase</keyword>
<accession>A0A168Y8F1</accession>
<dbReference type="OrthoDB" id="509852at2"/>
<dbReference type="Pfam" id="PF13409">
    <property type="entry name" value="GST_N_2"/>
    <property type="match status" value="1"/>
</dbReference>
<gene>
    <name evidence="4" type="primary">maiA</name>
    <name evidence="4" type="ORF">A6A40_10135</name>
</gene>
<dbReference type="InterPro" id="IPR034333">
    <property type="entry name" value="GST_Zeta_N"/>
</dbReference>
<dbReference type="Gene3D" id="3.40.30.10">
    <property type="entry name" value="Glutaredoxin"/>
    <property type="match status" value="1"/>
</dbReference>
<dbReference type="CDD" id="cd03191">
    <property type="entry name" value="GST_C_Zeta"/>
    <property type="match status" value="1"/>
</dbReference>
<evidence type="ECO:0000259" key="3">
    <source>
        <dbReference type="PROSITE" id="PS50405"/>
    </source>
</evidence>
<dbReference type="SFLD" id="SFLDG00358">
    <property type="entry name" value="Main_(cytGST)"/>
    <property type="match status" value="1"/>
</dbReference>
<dbReference type="NCBIfam" id="TIGR01262">
    <property type="entry name" value="maiA"/>
    <property type="match status" value="1"/>
</dbReference>
<sequence length="216" mass="23554">MKLHTYFRSSAAYRVRIALNLKGLVPEQAFVHLRRGEQAKPPYADLNPEHLVPALEVDGPDGHHVLTQSLAIIEYLDETHPSPPLLPADALGRARVRALALALACDVHPLNNLRVLGRLKAMGHSQEEVDGWYRHWIAIGLTALEAQLAGDPRTGRFCHGDVPGLADILLVPQLFNARRMACPLDGCPTLLRIDEACRVLPAFAAAAPDSQPDADA</sequence>
<evidence type="ECO:0000259" key="2">
    <source>
        <dbReference type="PROSITE" id="PS50404"/>
    </source>
</evidence>
<dbReference type="AlphaFoldDB" id="A0A168Y8F1"/>
<dbReference type="InterPro" id="IPR034330">
    <property type="entry name" value="GST_Zeta_C"/>
</dbReference>
<evidence type="ECO:0000256" key="1">
    <source>
        <dbReference type="ARBA" id="ARBA00010007"/>
    </source>
</evidence>
<comment type="similarity">
    <text evidence="1">Belongs to the GST superfamily. Zeta family.</text>
</comment>
<dbReference type="Proteomes" id="UP000077405">
    <property type="component" value="Chromosome"/>
</dbReference>
<dbReference type="GO" id="GO:0005737">
    <property type="term" value="C:cytoplasm"/>
    <property type="evidence" value="ECO:0007669"/>
    <property type="project" value="InterPro"/>
</dbReference>
<dbReference type="RefSeq" id="WP_063635297.1">
    <property type="nucleotide sequence ID" value="NZ_CP015285.1"/>
</dbReference>
<dbReference type="PROSITE" id="PS50404">
    <property type="entry name" value="GST_NTER"/>
    <property type="match status" value="1"/>
</dbReference>
<evidence type="ECO:0000313" key="5">
    <source>
        <dbReference type="Proteomes" id="UP000077405"/>
    </source>
</evidence>
<protein>
    <submittedName>
        <fullName evidence="4">Maleylacetoacetate isomerase</fullName>
    </submittedName>
</protein>
<dbReference type="PROSITE" id="PS50405">
    <property type="entry name" value="GST_CTER"/>
    <property type="match status" value="1"/>
</dbReference>
<dbReference type="GO" id="GO:0004364">
    <property type="term" value="F:glutathione transferase activity"/>
    <property type="evidence" value="ECO:0007669"/>
    <property type="project" value="TreeGrafter"/>
</dbReference>
<proteinExistence type="inferred from homology"/>
<evidence type="ECO:0000313" key="4">
    <source>
        <dbReference type="EMBL" id="ANC92231.1"/>
    </source>
</evidence>
<reference evidence="4 5" key="1">
    <citation type="journal article" date="2013" name="Int. J. Syst. Evol. Microbiol.">
        <title>Azospirillum humicireducens sp. nov., a nitrogen-fixing bacterium isolated from a microbial fuel cell.</title>
        <authorList>
            <person name="Zhou S."/>
            <person name="Han L."/>
            <person name="Wang Y."/>
            <person name="Yang G."/>
            <person name="Zhuang L."/>
            <person name="Hu P."/>
        </authorList>
    </citation>
    <scope>NUCLEOTIDE SEQUENCE [LARGE SCALE GENOMIC DNA]</scope>
    <source>
        <strain evidence="4 5">SgZ-5</strain>
    </source>
</reference>
<dbReference type="SUPFAM" id="SSF47616">
    <property type="entry name" value="GST C-terminal domain-like"/>
    <property type="match status" value="1"/>
</dbReference>
<dbReference type="SUPFAM" id="SSF52833">
    <property type="entry name" value="Thioredoxin-like"/>
    <property type="match status" value="1"/>
</dbReference>
<dbReference type="GO" id="GO:0006559">
    <property type="term" value="P:L-phenylalanine catabolic process"/>
    <property type="evidence" value="ECO:0007669"/>
    <property type="project" value="TreeGrafter"/>
</dbReference>
<dbReference type="EMBL" id="CP015285">
    <property type="protein sequence ID" value="ANC92231.1"/>
    <property type="molecule type" value="Genomic_DNA"/>
</dbReference>
<feature type="domain" description="GST N-terminal" evidence="2">
    <location>
        <begin position="1"/>
        <end position="84"/>
    </location>
</feature>
<dbReference type="InterPro" id="IPR004045">
    <property type="entry name" value="Glutathione_S-Trfase_N"/>
</dbReference>
<dbReference type="InterPro" id="IPR040079">
    <property type="entry name" value="Glutathione_S-Trfase"/>
</dbReference>
<dbReference type="PANTHER" id="PTHR42673:SF21">
    <property type="entry name" value="GLUTATHIONE S-TRANSFERASE YFCF"/>
    <property type="match status" value="1"/>
</dbReference>
<feature type="domain" description="GST C-terminal" evidence="3">
    <location>
        <begin position="89"/>
        <end position="216"/>
    </location>
</feature>
<dbReference type="CDD" id="cd03042">
    <property type="entry name" value="GST_N_Zeta"/>
    <property type="match status" value="1"/>
</dbReference>
<dbReference type="GO" id="GO:0016034">
    <property type="term" value="F:maleylacetoacetate isomerase activity"/>
    <property type="evidence" value="ECO:0007669"/>
    <property type="project" value="TreeGrafter"/>
</dbReference>
<dbReference type="InterPro" id="IPR005955">
    <property type="entry name" value="GST_Zeta"/>
</dbReference>
<dbReference type="SFLD" id="SFLDS00019">
    <property type="entry name" value="Glutathione_Transferase_(cytos"/>
    <property type="match status" value="1"/>
</dbReference>
<name>A0A168Y8F1_9PROT</name>
<keyword evidence="5" id="KW-1185">Reference proteome</keyword>
<organism evidence="4 5">
    <name type="scientific">Azospirillum humicireducens</name>
    <dbReference type="NCBI Taxonomy" id="1226968"/>
    <lineage>
        <taxon>Bacteria</taxon>
        <taxon>Pseudomonadati</taxon>
        <taxon>Pseudomonadota</taxon>
        <taxon>Alphaproteobacteria</taxon>
        <taxon>Rhodospirillales</taxon>
        <taxon>Azospirillaceae</taxon>
        <taxon>Azospirillum</taxon>
    </lineage>
</organism>
<dbReference type="KEGG" id="ahu:A6A40_10135"/>
<dbReference type="STRING" id="1226968.A6A40_10135"/>
<dbReference type="Gene3D" id="1.20.1050.10">
    <property type="match status" value="1"/>
</dbReference>
<dbReference type="PANTHER" id="PTHR42673">
    <property type="entry name" value="MALEYLACETOACETATE ISOMERASE"/>
    <property type="match status" value="1"/>
</dbReference>
<dbReference type="InterPro" id="IPR036249">
    <property type="entry name" value="Thioredoxin-like_sf"/>
</dbReference>
<dbReference type="InterPro" id="IPR010987">
    <property type="entry name" value="Glutathione-S-Trfase_C-like"/>
</dbReference>